<gene>
    <name evidence="2" type="ORF">HaLaN_03471</name>
</gene>
<keyword evidence="3" id="KW-1185">Reference proteome</keyword>
<name>A0A699YKL1_HAELA</name>
<dbReference type="EMBL" id="BLLF01000165">
    <property type="protein sequence ID" value="GFH08498.1"/>
    <property type="molecule type" value="Genomic_DNA"/>
</dbReference>
<evidence type="ECO:0000313" key="3">
    <source>
        <dbReference type="Proteomes" id="UP000485058"/>
    </source>
</evidence>
<evidence type="ECO:0000256" key="1">
    <source>
        <dbReference type="SAM" id="MobiDB-lite"/>
    </source>
</evidence>
<proteinExistence type="predicted"/>
<sequence length="166" mass="16310">MPQLSAPDALLQGSSQAAALLLAQLQQGGSQTQQPGPGAGQGPRGAESLGRGWERVRGGSSRGGGVGGSAMSAAECPEPRGSGGGAAGGGQAAGGGAGGQPLLQRCCRAAARVAACWSVEWQAVAGFGGREGGLLRGVYSMSCCAACCATWAAQTCRQHCPTPNWL</sequence>
<reference evidence="2 3" key="1">
    <citation type="submission" date="2020-02" db="EMBL/GenBank/DDBJ databases">
        <title>Draft genome sequence of Haematococcus lacustris strain NIES-144.</title>
        <authorList>
            <person name="Morimoto D."/>
            <person name="Nakagawa S."/>
            <person name="Yoshida T."/>
            <person name="Sawayama S."/>
        </authorList>
    </citation>
    <scope>NUCLEOTIDE SEQUENCE [LARGE SCALE GENOMIC DNA]</scope>
    <source>
        <strain evidence="2 3">NIES-144</strain>
    </source>
</reference>
<feature type="compositionally biased region" description="Gly residues" evidence="1">
    <location>
        <begin position="81"/>
        <end position="94"/>
    </location>
</feature>
<evidence type="ECO:0000313" key="2">
    <source>
        <dbReference type="EMBL" id="GFH08498.1"/>
    </source>
</evidence>
<dbReference type="AlphaFoldDB" id="A0A699YKL1"/>
<protein>
    <submittedName>
        <fullName evidence="2">Uncharacterized protein</fullName>
    </submittedName>
</protein>
<dbReference type="Proteomes" id="UP000485058">
    <property type="component" value="Unassembled WGS sequence"/>
</dbReference>
<organism evidence="2 3">
    <name type="scientific">Haematococcus lacustris</name>
    <name type="common">Green alga</name>
    <name type="synonym">Haematococcus pluvialis</name>
    <dbReference type="NCBI Taxonomy" id="44745"/>
    <lineage>
        <taxon>Eukaryota</taxon>
        <taxon>Viridiplantae</taxon>
        <taxon>Chlorophyta</taxon>
        <taxon>core chlorophytes</taxon>
        <taxon>Chlorophyceae</taxon>
        <taxon>CS clade</taxon>
        <taxon>Chlamydomonadales</taxon>
        <taxon>Haematococcaceae</taxon>
        <taxon>Haematococcus</taxon>
    </lineage>
</organism>
<accession>A0A699YKL1</accession>
<feature type="compositionally biased region" description="Low complexity" evidence="1">
    <location>
        <begin position="26"/>
        <end position="36"/>
    </location>
</feature>
<comment type="caution">
    <text evidence="2">The sequence shown here is derived from an EMBL/GenBank/DDBJ whole genome shotgun (WGS) entry which is preliminary data.</text>
</comment>
<feature type="region of interest" description="Disordered" evidence="1">
    <location>
        <begin position="26"/>
        <end position="94"/>
    </location>
</feature>